<dbReference type="EMBL" id="QQTP01000003">
    <property type="protein sequence ID" value="RDJ26786.1"/>
    <property type="molecule type" value="Genomic_DNA"/>
</dbReference>
<dbReference type="Proteomes" id="UP000255207">
    <property type="component" value="Unassembled WGS sequence"/>
</dbReference>
<name>A0A370L957_9HYPH</name>
<keyword evidence="2" id="KW-1185">Reference proteome</keyword>
<dbReference type="AlphaFoldDB" id="A0A370L957"/>
<comment type="caution">
    <text evidence="1">The sequence shown here is derived from an EMBL/GenBank/DDBJ whole genome shotgun (WGS) entry which is preliminary data.</text>
</comment>
<organism evidence="1 2">
    <name type="scientific">Bosea caraganae</name>
    <dbReference type="NCBI Taxonomy" id="2763117"/>
    <lineage>
        <taxon>Bacteria</taxon>
        <taxon>Pseudomonadati</taxon>
        <taxon>Pseudomonadota</taxon>
        <taxon>Alphaproteobacteria</taxon>
        <taxon>Hyphomicrobiales</taxon>
        <taxon>Boseaceae</taxon>
        <taxon>Bosea</taxon>
    </lineage>
</organism>
<proteinExistence type="predicted"/>
<accession>A0A370L957</accession>
<gene>
    <name evidence="1" type="ORF">DWE98_08005</name>
</gene>
<protein>
    <submittedName>
        <fullName evidence="1">Uncharacterized protein</fullName>
    </submittedName>
</protein>
<reference evidence="2" key="1">
    <citation type="submission" date="2018-07" db="EMBL/GenBank/DDBJ databases">
        <authorList>
            <person name="Safronova V.I."/>
            <person name="Chirak E.R."/>
            <person name="Sazanova A.L."/>
        </authorList>
    </citation>
    <scope>NUCLEOTIDE SEQUENCE [LARGE SCALE GENOMIC DNA]</scope>
    <source>
        <strain evidence="2">RCAM04685</strain>
    </source>
</reference>
<evidence type="ECO:0000313" key="2">
    <source>
        <dbReference type="Proteomes" id="UP000255207"/>
    </source>
</evidence>
<sequence length="72" mass="7702">MFGERKQAMRLPRGIVAGCAFGIDLNRAFRHKPATCAALTGGDDLLHDRLGWPDVPWGRCGGRAEQGPGDGP</sequence>
<evidence type="ECO:0000313" key="1">
    <source>
        <dbReference type="EMBL" id="RDJ26786.1"/>
    </source>
</evidence>